<dbReference type="Proteomes" id="UP000886721">
    <property type="component" value="Unassembled WGS sequence"/>
</dbReference>
<dbReference type="InterPro" id="IPR036291">
    <property type="entry name" value="NAD(P)-bd_dom_sf"/>
</dbReference>
<dbReference type="Pfam" id="PF02826">
    <property type="entry name" value="2-Hacid_dh_C"/>
    <property type="match status" value="1"/>
</dbReference>
<dbReference type="PROSITE" id="PS00670">
    <property type="entry name" value="D_2_HYDROXYACID_DH_2"/>
    <property type="match status" value="1"/>
</dbReference>
<keyword evidence="2 4" id="KW-0560">Oxidoreductase</keyword>
<dbReference type="SUPFAM" id="SSF51735">
    <property type="entry name" value="NAD(P)-binding Rossmann-fold domains"/>
    <property type="match status" value="1"/>
</dbReference>
<protein>
    <submittedName>
        <fullName evidence="7">Hydroxyacid dehydrogenase</fullName>
    </submittedName>
</protein>
<organism evidence="7 8">
    <name type="scientific">Candidatus Anaerostipes excrementavium</name>
    <dbReference type="NCBI Taxonomy" id="2838463"/>
    <lineage>
        <taxon>Bacteria</taxon>
        <taxon>Bacillati</taxon>
        <taxon>Bacillota</taxon>
        <taxon>Clostridia</taxon>
        <taxon>Lachnospirales</taxon>
        <taxon>Lachnospiraceae</taxon>
        <taxon>Anaerostipes</taxon>
    </lineage>
</organism>
<dbReference type="Pfam" id="PF00389">
    <property type="entry name" value="2-Hacid_dh"/>
    <property type="match status" value="1"/>
</dbReference>
<evidence type="ECO:0000259" key="5">
    <source>
        <dbReference type="Pfam" id="PF00389"/>
    </source>
</evidence>
<evidence type="ECO:0000259" key="6">
    <source>
        <dbReference type="Pfam" id="PF02826"/>
    </source>
</evidence>
<evidence type="ECO:0000313" key="7">
    <source>
        <dbReference type="EMBL" id="HIX68684.1"/>
    </source>
</evidence>
<evidence type="ECO:0000256" key="2">
    <source>
        <dbReference type="ARBA" id="ARBA00023002"/>
    </source>
</evidence>
<dbReference type="InterPro" id="IPR029753">
    <property type="entry name" value="D-isomer_DH_CS"/>
</dbReference>
<evidence type="ECO:0000313" key="8">
    <source>
        <dbReference type="Proteomes" id="UP000886721"/>
    </source>
</evidence>
<evidence type="ECO:0000256" key="1">
    <source>
        <dbReference type="ARBA" id="ARBA00005854"/>
    </source>
</evidence>
<feature type="domain" description="D-isomer specific 2-hydroxyacid dehydrogenase catalytic" evidence="5">
    <location>
        <begin position="23"/>
        <end position="310"/>
    </location>
</feature>
<sequence>MKIVLLEELGVPKDKIDKQAEKLTNMGHELITYTKNTDPKIQVERTKDADVIMLANMPLSKEVVEEAKHLKFIDVAFTGVDHIPMEEAKARNIAVSNASGYATQAVAELCISFMIQLLRNIEQTQKRCREGGTKDGWIGSLLCGKTVGIVGAGAIGKKTAKLCKAFGCRVIAYSRSKVEDSVIDRQVPLDELLKEADIVSLHCPLTKETKGLIGKEQLEFMKKEAILINTARGPVVDSKALADALTEGKIAGAACDVFETEPPLDTDHPLLHTPNTIVTPHIAFASKESMEQRAEIVFDNLYSWMEGKQKNKM</sequence>
<feature type="domain" description="D-isomer specific 2-hydroxyacid dehydrogenase NAD-binding" evidence="6">
    <location>
        <begin position="112"/>
        <end position="283"/>
    </location>
</feature>
<dbReference type="InterPro" id="IPR006139">
    <property type="entry name" value="D-isomer_2_OHA_DH_cat_dom"/>
</dbReference>
<gene>
    <name evidence="7" type="ORF">H9735_11265</name>
</gene>
<keyword evidence="3" id="KW-0520">NAD</keyword>
<dbReference type="CDD" id="cd12161">
    <property type="entry name" value="GDH_like_1"/>
    <property type="match status" value="1"/>
</dbReference>
<dbReference type="SUPFAM" id="SSF52283">
    <property type="entry name" value="Formate/glycerate dehydrogenase catalytic domain-like"/>
    <property type="match status" value="1"/>
</dbReference>
<evidence type="ECO:0000256" key="4">
    <source>
        <dbReference type="RuleBase" id="RU003719"/>
    </source>
</evidence>
<dbReference type="InterPro" id="IPR029752">
    <property type="entry name" value="D-isomer_DH_CS1"/>
</dbReference>
<dbReference type="InterPro" id="IPR050418">
    <property type="entry name" value="D-iso_2-hydroxyacid_DH_PdxB"/>
</dbReference>
<comment type="caution">
    <text evidence="7">The sequence shown here is derived from an EMBL/GenBank/DDBJ whole genome shotgun (WGS) entry which is preliminary data.</text>
</comment>
<dbReference type="InterPro" id="IPR006140">
    <property type="entry name" value="D-isomer_DH_NAD-bd"/>
</dbReference>
<dbReference type="GO" id="GO:0051287">
    <property type="term" value="F:NAD binding"/>
    <property type="evidence" value="ECO:0007669"/>
    <property type="project" value="InterPro"/>
</dbReference>
<name>A0A9D2BAX7_9FIRM</name>
<dbReference type="PROSITE" id="PS00065">
    <property type="entry name" value="D_2_HYDROXYACID_DH_1"/>
    <property type="match status" value="1"/>
</dbReference>
<dbReference type="GO" id="GO:0016616">
    <property type="term" value="F:oxidoreductase activity, acting on the CH-OH group of donors, NAD or NADP as acceptor"/>
    <property type="evidence" value="ECO:0007669"/>
    <property type="project" value="InterPro"/>
</dbReference>
<dbReference type="FunFam" id="3.40.50.720:FF:000203">
    <property type="entry name" value="D-3-phosphoglycerate dehydrogenase (SerA)"/>
    <property type="match status" value="1"/>
</dbReference>
<dbReference type="EMBL" id="DXEM01000034">
    <property type="protein sequence ID" value="HIX68684.1"/>
    <property type="molecule type" value="Genomic_DNA"/>
</dbReference>
<reference evidence="7" key="2">
    <citation type="submission" date="2021-04" db="EMBL/GenBank/DDBJ databases">
        <authorList>
            <person name="Gilroy R."/>
        </authorList>
    </citation>
    <scope>NUCLEOTIDE SEQUENCE</scope>
    <source>
        <strain evidence="7">CHK191-13928</strain>
    </source>
</reference>
<accession>A0A9D2BAX7</accession>
<evidence type="ECO:0000256" key="3">
    <source>
        <dbReference type="ARBA" id="ARBA00023027"/>
    </source>
</evidence>
<reference evidence="7" key="1">
    <citation type="journal article" date="2021" name="PeerJ">
        <title>Extensive microbial diversity within the chicken gut microbiome revealed by metagenomics and culture.</title>
        <authorList>
            <person name="Gilroy R."/>
            <person name="Ravi A."/>
            <person name="Getino M."/>
            <person name="Pursley I."/>
            <person name="Horton D.L."/>
            <person name="Alikhan N.F."/>
            <person name="Baker D."/>
            <person name="Gharbi K."/>
            <person name="Hall N."/>
            <person name="Watson M."/>
            <person name="Adriaenssens E.M."/>
            <person name="Foster-Nyarko E."/>
            <person name="Jarju S."/>
            <person name="Secka A."/>
            <person name="Antonio M."/>
            <person name="Oren A."/>
            <person name="Chaudhuri R.R."/>
            <person name="La Ragione R."/>
            <person name="Hildebrand F."/>
            <person name="Pallen M.J."/>
        </authorList>
    </citation>
    <scope>NUCLEOTIDE SEQUENCE</scope>
    <source>
        <strain evidence="7">CHK191-13928</strain>
    </source>
</reference>
<dbReference type="PANTHER" id="PTHR43761">
    <property type="entry name" value="D-ISOMER SPECIFIC 2-HYDROXYACID DEHYDROGENASE FAMILY PROTEIN (AFU_ORTHOLOGUE AFUA_1G13630)"/>
    <property type="match status" value="1"/>
</dbReference>
<dbReference type="Gene3D" id="3.40.50.720">
    <property type="entry name" value="NAD(P)-binding Rossmann-like Domain"/>
    <property type="match status" value="2"/>
</dbReference>
<dbReference type="AlphaFoldDB" id="A0A9D2BAX7"/>
<dbReference type="PANTHER" id="PTHR43761:SF1">
    <property type="entry name" value="D-ISOMER SPECIFIC 2-HYDROXYACID DEHYDROGENASE CATALYTIC DOMAIN-CONTAINING PROTEIN-RELATED"/>
    <property type="match status" value="1"/>
</dbReference>
<comment type="similarity">
    <text evidence="1 4">Belongs to the D-isomer specific 2-hydroxyacid dehydrogenase family.</text>
</comment>
<proteinExistence type="inferred from homology"/>